<dbReference type="EMBL" id="CP119312">
    <property type="protein sequence ID" value="WEK04511.1"/>
    <property type="molecule type" value="Genomic_DNA"/>
</dbReference>
<evidence type="ECO:0000313" key="3">
    <source>
        <dbReference type="Proteomes" id="UP001217476"/>
    </source>
</evidence>
<organism evidence="2 3">
    <name type="scientific">Candidatus Devosia phytovorans</name>
    <dbReference type="NCBI Taxonomy" id="3121372"/>
    <lineage>
        <taxon>Bacteria</taxon>
        <taxon>Pseudomonadati</taxon>
        <taxon>Pseudomonadota</taxon>
        <taxon>Alphaproteobacteria</taxon>
        <taxon>Hyphomicrobiales</taxon>
        <taxon>Devosiaceae</taxon>
        <taxon>Devosia</taxon>
    </lineage>
</organism>
<dbReference type="Proteomes" id="UP001217476">
    <property type="component" value="Chromosome"/>
</dbReference>
<gene>
    <name evidence="2" type="ORF">P0Y65_20435</name>
</gene>
<protein>
    <submittedName>
        <fullName evidence="2">Uncharacterized protein</fullName>
    </submittedName>
</protein>
<name>A0AAJ5VTH1_9HYPH</name>
<proteinExistence type="predicted"/>
<keyword evidence="1" id="KW-1133">Transmembrane helix</keyword>
<keyword evidence="1" id="KW-0472">Membrane</keyword>
<reference evidence="2" key="1">
    <citation type="submission" date="2023-03" db="EMBL/GenBank/DDBJ databases">
        <title>Andean soil-derived lignocellulolytic bacterial consortium as a source of novel taxa and putative plastic-active enzymes.</title>
        <authorList>
            <person name="Diaz-Garcia L."/>
            <person name="Chuvochina M."/>
            <person name="Feuerriegel G."/>
            <person name="Bunk B."/>
            <person name="Sproer C."/>
            <person name="Streit W.R."/>
            <person name="Rodriguez L.M."/>
            <person name="Overmann J."/>
            <person name="Jimenez D.J."/>
        </authorList>
    </citation>
    <scope>NUCLEOTIDE SEQUENCE</scope>
    <source>
        <strain evidence="2">MAG 4196</strain>
    </source>
</reference>
<dbReference type="AlphaFoldDB" id="A0AAJ5VTH1"/>
<accession>A0AAJ5VTH1</accession>
<keyword evidence="1" id="KW-0812">Transmembrane</keyword>
<evidence type="ECO:0000313" key="2">
    <source>
        <dbReference type="EMBL" id="WEK04511.1"/>
    </source>
</evidence>
<feature type="transmembrane region" description="Helical" evidence="1">
    <location>
        <begin position="9"/>
        <end position="27"/>
    </location>
</feature>
<evidence type="ECO:0000256" key="1">
    <source>
        <dbReference type="SAM" id="Phobius"/>
    </source>
</evidence>
<sequence length="190" mass="20614">MVSDRERKIWWLSLASVPILAAIAVGINTARNFGEYRHGIETEIVQGSPELDYAGATWSLEQTRMIGDGRDTEVRFPGEMRLVIVRMAARATQDIGEGWGQCEVSLGDGTGRRWLPLDVILSSDISRDLDPNAEPLDGCGIASLNPPQKDQATTIEEKFVVPAEAVPALSVRLSTGSLRPTAIAFPLGLD</sequence>